<protein>
    <submittedName>
        <fullName evidence="2">Uncharacterized protein</fullName>
    </submittedName>
</protein>
<accession>A0A1I7Z9E7</accession>
<evidence type="ECO:0000313" key="2">
    <source>
        <dbReference type="WBParaSite" id="L893_g23918.t1"/>
    </source>
</evidence>
<sequence>MARVCGDLGDLGDNSLDNDSDNCWIIQAEVEAWFSSHRSNELGNMGRKKLTSGNVTLPTFVDTATGLFVLNGESADDERNQRILFFKHWSWSHLVLVPFLFEARKAEAYKLIKFH</sequence>
<evidence type="ECO:0000313" key="1">
    <source>
        <dbReference type="Proteomes" id="UP000095287"/>
    </source>
</evidence>
<proteinExistence type="predicted"/>
<keyword evidence="1" id="KW-1185">Reference proteome</keyword>
<name>A0A1I7Z9E7_9BILA</name>
<dbReference type="WBParaSite" id="L893_g23918.t1">
    <property type="protein sequence ID" value="L893_g23918.t1"/>
    <property type="gene ID" value="L893_g23918"/>
</dbReference>
<reference evidence="2" key="1">
    <citation type="submission" date="2016-11" db="UniProtKB">
        <authorList>
            <consortium name="WormBaseParasite"/>
        </authorList>
    </citation>
    <scope>IDENTIFICATION</scope>
</reference>
<dbReference type="Proteomes" id="UP000095287">
    <property type="component" value="Unplaced"/>
</dbReference>
<dbReference type="AlphaFoldDB" id="A0A1I7Z9E7"/>
<organism evidence="1 2">
    <name type="scientific">Steinernema glaseri</name>
    <dbReference type="NCBI Taxonomy" id="37863"/>
    <lineage>
        <taxon>Eukaryota</taxon>
        <taxon>Metazoa</taxon>
        <taxon>Ecdysozoa</taxon>
        <taxon>Nematoda</taxon>
        <taxon>Chromadorea</taxon>
        <taxon>Rhabditida</taxon>
        <taxon>Tylenchina</taxon>
        <taxon>Panagrolaimomorpha</taxon>
        <taxon>Strongyloidoidea</taxon>
        <taxon>Steinernematidae</taxon>
        <taxon>Steinernema</taxon>
    </lineage>
</organism>